<keyword evidence="5" id="KW-0479">Metal-binding</keyword>
<evidence type="ECO:0000256" key="6">
    <source>
        <dbReference type="ARBA" id="ARBA00022842"/>
    </source>
</evidence>
<dbReference type="InterPro" id="IPR015797">
    <property type="entry name" value="NUDIX_hydrolase-like_dom_sf"/>
</dbReference>
<evidence type="ECO:0000259" key="12">
    <source>
        <dbReference type="PROSITE" id="PS51462"/>
    </source>
</evidence>
<feature type="active site" evidence="11">
    <location>
        <position position="65"/>
    </location>
</feature>
<keyword evidence="9 13" id="KW-0413">Isomerase</keyword>
<dbReference type="PANTHER" id="PTHR10885:SF0">
    <property type="entry name" value="ISOPENTENYL-DIPHOSPHATE DELTA-ISOMERASE"/>
    <property type="match status" value="1"/>
</dbReference>
<evidence type="ECO:0000256" key="8">
    <source>
        <dbReference type="ARBA" id="ARBA00023229"/>
    </source>
</evidence>
<dbReference type="RefSeq" id="WP_244820491.1">
    <property type="nucleotide sequence ID" value="NZ_CP112998.1"/>
</dbReference>
<evidence type="ECO:0000256" key="4">
    <source>
        <dbReference type="ARBA" id="ARBA00022490"/>
    </source>
</evidence>
<dbReference type="KEGG" id="dpf:ON006_14395"/>
<dbReference type="GO" id="GO:0046872">
    <property type="term" value="F:metal ion binding"/>
    <property type="evidence" value="ECO:0007669"/>
    <property type="project" value="UniProtKB-KW"/>
</dbReference>
<comment type="similarity">
    <text evidence="2">Belongs to the IPP isomerase type 1 family.</text>
</comment>
<dbReference type="PANTHER" id="PTHR10885">
    <property type="entry name" value="ISOPENTENYL-DIPHOSPHATE DELTA-ISOMERASE"/>
    <property type="match status" value="1"/>
</dbReference>
<evidence type="ECO:0000256" key="3">
    <source>
        <dbReference type="ARBA" id="ARBA00012057"/>
    </source>
</evidence>
<reference evidence="13" key="1">
    <citation type="submission" date="2022-11" db="EMBL/GenBank/DDBJ databases">
        <title>Dyadobacter pollutisoli sp. nov., isolated from plastic dumped soil.</title>
        <authorList>
            <person name="Kim J.M."/>
            <person name="Kim K.R."/>
            <person name="Lee J.K."/>
            <person name="Hao L."/>
            <person name="Jeon C.O."/>
        </authorList>
    </citation>
    <scope>NUCLEOTIDE SEQUENCE</scope>
    <source>
        <strain evidence="13">U1</strain>
    </source>
</reference>
<dbReference type="CDD" id="cd02885">
    <property type="entry name" value="NUDIX_IPP_Isomerase"/>
    <property type="match status" value="1"/>
</dbReference>
<keyword evidence="7" id="KW-0464">Manganese</keyword>
<proteinExistence type="inferred from homology"/>
<evidence type="ECO:0000313" key="14">
    <source>
        <dbReference type="Proteomes" id="UP001164653"/>
    </source>
</evidence>
<dbReference type="PROSITE" id="PS51462">
    <property type="entry name" value="NUDIX"/>
    <property type="match status" value="1"/>
</dbReference>
<evidence type="ECO:0000256" key="5">
    <source>
        <dbReference type="ARBA" id="ARBA00022723"/>
    </source>
</evidence>
<dbReference type="GO" id="GO:0004452">
    <property type="term" value="F:isopentenyl-diphosphate delta-isomerase activity"/>
    <property type="evidence" value="ECO:0007669"/>
    <property type="project" value="UniProtKB-UniRule"/>
</dbReference>
<dbReference type="AlphaFoldDB" id="A0A9E8NHK7"/>
<dbReference type="Pfam" id="PF00293">
    <property type="entry name" value="NUDIX"/>
    <property type="match status" value="1"/>
</dbReference>
<dbReference type="Proteomes" id="UP001164653">
    <property type="component" value="Chromosome"/>
</dbReference>
<keyword evidence="14" id="KW-1185">Reference proteome</keyword>
<keyword evidence="8" id="KW-0414">Isoprene biosynthesis</keyword>
<dbReference type="NCBIfam" id="NF002995">
    <property type="entry name" value="PRK03759.1"/>
    <property type="match status" value="1"/>
</dbReference>
<comment type="pathway">
    <text evidence="1">Isoprenoid biosynthesis; dimethylallyl diphosphate biosynthesis; dimethylallyl diphosphate from isopentenyl diphosphate: step 1/1.</text>
</comment>
<dbReference type="PIRSF" id="PIRSF018427">
    <property type="entry name" value="Isopntndiph_ism"/>
    <property type="match status" value="1"/>
</dbReference>
<name>A0A9E8NHK7_9BACT</name>
<dbReference type="GO" id="GO:0005737">
    <property type="term" value="C:cytoplasm"/>
    <property type="evidence" value="ECO:0007669"/>
    <property type="project" value="TreeGrafter"/>
</dbReference>
<gene>
    <name evidence="13" type="primary">idi</name>
    <name evidence="13" type="ORF">ON006_14395</name>
</gene>
<dbReference type="HAMAP" id="MF_00202">
    <property type="entry name" value="Idi"/>
    <property type="match status" value="1"/>
</dbReference>
<dbReference type="Gene3D" id="3.90.79.10">
    <property type="entry name" value="Nucleoside Triphosphate Pyrophosphohydrolase"/>
    <property type="match status" value="1"/>
</dbReference>
<dbReference type="InterPro" id="IPR011876">
    <property type="entry name" value="IsopentenylPP_isomerase_typ1"/>
</dbReference>
<keyword evidence="4" id="KW-0963">Cytoplasm</keyword>
<dbReference type="InterPro" id="IPR056375">
    <property type="entry name" value="Idi_bact"/>
</dbReference>
<dbReference type="SUPFAM" id="SSF55811">
    <property type="entry name" value="Nudix"/>
    <property type="match status" value="1"/>
</dbReference>
<evidence type="ECO:0000256" key="11">
    <source>
        <dbReference type="PIRSR" id="PIRSR018427-1"/>
    </source>
</evidence>
<organism evidence="13 14">
    <name type="scientific">Dyadobacter pollutisoli</name>
    <dbReference type="NCBI Taxonomy" id="2910158"/>
    <lineage>
        <taxon>Bacteria</taxon>
        <taxon>Pseudomonadati</taxon>
        <taxon>Bacteroidota</taxon>
        <taxon>Cytophagia</taxon>
        <taxon>Cytophagales</taxon>
        <taxon>Spirosomataceae</taxon>
        <taxon>Dyadobacter</taxon>
    </lineage>
</organism>
<keyword evidence="6" id="KW-0460">Magnesium</keyword>
<dbReference type="EMBL" id="CP112998">
    <property type="protein sequence ID" value="WAC15126.1"/>
    <property type="molecule type" value="Genomic_DNA"/>
</dbReference>
<protein>
    <recommendedName>
        <fullName evidence="3 10">Isopentenyl-diphosphate delta-isomerase</fullName>
        <ecNumber evidence="3 10">5.3.3.2</ecNumber>
    </recommendedName>
</protein>
<accession>A0A9E8NHK7</accession>
<evidence type="ECO:0000256" key="9">
    <source>
        <dbReference type="ARBA" id="ARBA00023235"/>
    </source>
</evidence>
<evidence type="ECO:0000256" key="2">
    <source>
        <dbReference type="ARBA" id="ARBA00007579"/>
    </source>
</evidence>
<evidence type="ECO:0000313" key="13">
    <source>
        <dbReference type="EMBL" id="WAC15126.1"/>
    </source>
</evidence>
<feature type="active site" evidence="11">
    <location>
        <position position="112"/>
    </location>
</feature>
<dbReference type="NCBIfam" id="TIGR02150">
    <property type="entry name" value="IPP_isom_1"/>
    <property type="match status" value="1"/>
</dbReference>
<dbReference type="GO" id="GO:0009240">
    <property type="term" value="P:isopentenyl diphosphate biosynthetic process"/>
    <property type="evidence" value="ECO:0007669"/>
    <property type="project" value="TreeGrafter"/>
</dbReference>
<evidence type="ECO:0000256" key="1">
    <source>
        <dbReference type="ARBA" id="ARBA00004826"/>
    </source>
</evidence>
<feature type="domain" description="Nudix hydrolase" evidence="12">
    <location>
        <begin position="28"/>
        <end position="160"/>
    </location>
</feature>
<dbReference type="InterPro" id="IPR000086">
    <property type="entry name" value="NUDIX_hydrolase_dom"/>
</dbReference>
<dbReference type="EC" id="5.3.3.2" evidence="3 10"/>
<evidence type="ECO:0000256" key="7">
    <source>
        <dbReference type="ARBA" id="ARBA00023211"/>
    </source>
</evidence>
<sequence length="173" mass="19940">MNDQVVLVNEHDVEIGLMPKLEAHQKGALHRAFSVFIFNSKGEMLLQQRAFGKYHSEGLWSNTCCSHPLPNESAHHGAVRRLHEEMGIHADLRFLFSFQYRVNLENGLTENELDHVYWGISDAKPEINTTEVSNFRYMKIQDIKAGMAAHPAQYTEWFKICLAEVEDKIKLRS</sequence>
<evidence type="ECO:0000256" key="10">
    <source>
        <dbReference type="NCBIfam" id="TIGR02150"/>
    </source>
</evidence>